<dbReference type="Proteomes" id="UP000015103">
    <property type="component" value="Unassembled WGS sequence"/>
</dbReference>
<dbReference type="EMBL" id="ACPB03013814">
    <property type="status" value="NOT_ANNOTATED_CDS"/>
    <property type="molecule type" value="Genomic_DNA"/>
</dbReference>
<dbReference type="HOGENOM" id="CLU_1724568_0_0_1"/>
<dbReference type="SUPFAM" id="SSF55729">
    <property type="entry name" value="Acyl-CoA N-acyltransferases (Nat)"/>
    <property type="match status" value="1"/>
</dbReference>
<accession>T1HVN2</accession>
<protein>
    <submittedName>
        <fullName evidence="1">Uncharacterized protein</fullName>
    </submittedName>
</protein>
<dbReference type="AlphaFoldDB" id="T1HVN2"/>
<proteinExistence type="predicted"/>
<name>T1HVN2_RHOPR</name>
<dbReference type="InParanoid" id="T1HVN2"/>
<reference evidence="1" key="1">
    <citation type="submission" date="2015-05" db="UniProtKB">
        <authorList>
            <consortium name="EnsemblMetazoa"/>
        </authorList>
    </citation>
    <scope>IDENTIFICATION</scope>
</reference>
<dbReference type="EnsemblMetazoa" id="RPRC008102-RA">
    <property type="protein sequence ID" value="RPRC008102-PA"/>
    <property type="gene ID" value="RPRC008102"/>
</dbReference>
<dbReference type="STRING" id="13249.T1HVN2"/>
<organism evidence="1 2">
    <name type="scientific">Rhodnius prolixus</name>
    <name type="common">Triatomid bug</name>
    <dbReference type="NCBI Taxonomy" id="13249"/>
    <lineage>
        <taxon>Eukaryota</taxon>
        <taxon>Metazoa</taxon>
        <taxon>Ecdysozoa</taxon>
        <taxon>Arthropoda</taxon>
        <taxon>Hexapoda</taxon>
        <taxon>Insecta</taxon>
        <taxon>Pterygota</taxon>
        <taxon>Neoptera</taxon>
        <taxon>Paraneoptera</taxon>
        <taxon>Hemiptera</taxon>
        <taxon>Heteroptera</taxon>
        <taxon>Panheteroptera</taxon>
        <taxon>Cimicomorpha</taxon>
        <taxon>Reduviidae</taxon>
        <taxon>Triatominae</taxon>
        <taxon>Rhodnius</taxon>
    </lineage>
</organism>
<dbReference type="Gene3D" id="3.40.630.30">
    <property type="match status" value="1"/>
</dbReference>
<dbReference type="OMA" id="FMIARIK"/>
<sequence length="152" mass="16968">MVALEERDDDIVNIVGVNITTVADKNQNNNEVYEGKVFNKLLKGVKNLTEIGNVFKTYDLERYLTSHGLSVHSDYHGYNIGLRLLETRELLCQELGLKATATVFSNKVAQYLAAKDGYKTLAEQSFQTMEIDGQIAYPGVDGSLKLMGIKYV</sequence>
<evidence type="ECO:0000313" key="2">
    <source>
        <dbReference type="Proteomes" id="UP000015103"/>
    </source>
</evidence>
<dbReference type="VEuPathDB" id="VectorBase:RPRC008102"/>
<keyword evidence="2" id="KW-1185">Reference proteome</keyword>
<dbReference type="EMBL" id="ACPB03013813">
    <property type="status" value="NOT_ANNOTATED_CDS"/>
    <property type="molecule type" value="Genomic_DNA"/>
</dbReference>
<dbReference type="eggNOG" id="ENOG502SFIM">
    <property type="taxonomic scope" value="Eukaryota"/>
</dbReference>
<evidence type="ECO:0000313" key="1">
    <source>
        <dbReference type="EnsemblMetazoa" id="RPRC008102-PA"/>
    </source>
</evidence>
<dbReference type="InterPro" id="IPR016181">
    <property type="entry name" value="Acyl_CoA_acyltransferase"/>
</dbReference>